<evidence type="ECO:0000313" key="1">
    <source>
        <dbReference type="EMBL" id="TDV53958.1"/>
    </source>
</evidence>
<dbReference type="Gene3D" id="3.40.50.1860">
    <property type="match status" value="1"/>
</dbReference>
<evidence type="ECO:0008006" key="3">
    <source>
        <dbReference type="Google" id="ProtNLM"/>
    </source>
</evidence>
<dbReference type="InterPro" id="IPR001920">
    <property type="entry name" value="Asp/Glu_race"/>
</dbReference>
<organism evidence="1 2">
    <name type="scientific">Actinophytocola oryzae</name>
    <dbReference type="NCBI Taxonomy" id="502181"/>
    <lineage>
        <taxon>Bacteria</taxon>
        <taxon>Bacillati</taxon>
        <taxon>Actinomycetota</taxon>
        <taxon>Actinomycetes</taxon>
        <taxon>Pseudonocardiales</taxon>
        <taxon>Pseudonocardiaceae</taxon>
    </lineage>
</organism>
<dbReference type="NCBIfam" id="NF005679">
    <property type="entry name" value="PRK07475.1"/>
    <property type="match status" value="1"/>
</dbReference>
<dbReference type="GO" id="GO:0016855">
    <property type="term" value="F:racemase and epimerase activity, acting on amino acids and derivatives"/>
    <property type="evidence" value="ECO:0007669"/>
    <property type="project" value="InterPro"/>
</dbReference>
<dbReference type="AlphaFoldDB" id="A0A4R7VWD5"/>
<comment type="caution">
    <text evidence="1">The sequence shown here is derived from an EMBL/GenBank/DDBJ whole genome shotgun (WGS) entry which is preliminary data.</text>
</comment>
<evidence type="ECO:0000313" key="2">
    <source>
        <dbReference type="Proteomes" id="UP000294927"/>
    </source>
</evidence>
<dbReference type="OrthoDB" id="5465390at2"/>
<gene>
    <name evidence="1" type="ORF">CLV71_104426</name>
</gene>
<sequence>MTTYPRANPLPDTPVTAGIGVILSDTDAPRPPGDVGNPRTFPFPVSLTIATGADAVTLVEHEATGTLPHYVHSGQELTARGARAISTSCGFTVLHQQALADELDSIVATSALLQIPLLLRMLPARAELAVITANATTLTPRHLAAAGVDEAGQGRLHLVGLEHTPHLYPVLVTGTGSLDTAVATEEVVTAATTATAEHPGIAAFLLECANLPPYSPALRARTGLPVWDITSMLTWLQHGFAGPYDPTLTG</sequence>
<keyword evidence="2" id="KW-1185">Reference proteome</keyword>
<dbReference type="EMBL" id="SOCP01000004">
    <property type="protein sequence ID" value="TDV53958.1"/>
    <property type="molecule type" value="Genomic_DNA"/>
</dbReference>
<dbReference type="RefSeq" id="WP_133902967.1">
    <property type="nucleotide sequence ID" value="NZ_SOCP01000004.1"/>
</dbReference>
<proteinExistence type="predicted"/>
<accession>A0A4R7VWD5</accession>
<protein>
    <recommendedName>
        <fullName evidence="3">Asp/Glu/hydantoin racemase</fullName>
    </recommendedName>
</protein>
<reference evidence="1 2" key="1">
    <citation type="submission" date="2019-03" db="EMBL/GenBank/DDBJ databases">
        <title>Genomic Encyclopedia of Archaeal and Bacterial Type Strains, Phase II (KMG-II): from individual species to whole genera.</title>
        <authorList>
            <person name="Goeker M."/>
        </authorList>
    </citation>
    <scope>NUCLEOTIDE SEQUENCE [LARGE SCALE GENOMIC DNA]</scope>
    <source>
        <strain evidence="1 2">DSM 45499</strain>
    </source>
</reference>
<name>A0A4R7VWD5_9PSEU</name>
<dbReference type="Proteomes" id="UP000294927">
    <property type="component" value="Unassembled WGS sequence"/>
</dbReference>